<dbReference type="InterPro" id="IPR000962">
    <property type="entry name" value="Znf_DskA_TraR"/>
</dbReference>
<name>A0ABY5HS25_9SPIR</name>
<accession>A0ABY5HS25</accession>
<dbReference type="Gene3D" id="1.20.120.910">
    <property type="entry name" value="DksA, coiled-coil domain"/>
    <property type="match status" value="1"/>
</dbReference>
<dbReference type="SUPFAM" id="SSF57716">
    <property type="entry name" value="Glucocorticoid receptor-like (DNA-binding domain)"/>
    <property type="match status" value="1"/>
</dbReference>
<feature type="domain" description="Zinc finger DksA/TraR C4-type" evidence="5">
    <location>
        <begin position="80"/>
        <end position="115"/>
    </location>
</feature>
<evidence type="ECO:0000256" key="3">
    <source>
        <dbReference type="ARBA" id="ARBA00022833"/>
    </source>
</evidence>
<dbReference type="Pfam" id="PF01258">
    <property type="entry name" value="zf-dskA_traR"/>
    <property type="match status" value="1"/>
</dbReference>
<dbReference type="SUPFAM" id="SSF109635">
    <property type="entry name" value="DnaK suppressor protein DksA, alpha-hairpin domain"/>
    <property type="match status" value="1"/>
</dbReference>
<evidence type="ECO:0000256" key="4">
    <source>
        <dbReference type="PROSITE-ProRule" id="PRU00510"/>
    </source>
</evidence>
<reference evidence="6" key="1">
    <citation type="submission" date="2019-04" db="EMBL/GenBank/DDBJ databases">
        <title>Whole genome sequencing of oral phylogroup 2 treponemes.</title>
        <authorList>
            <person name="Chan Y."/>
            <person name="Zeng H.H."/>
            <person name="Yu X.L."/>
            <person name="Leung W.K."/>
            <person name="Watt R.M."/>
        </authorList>
    </citation>
    <scope>NUCLEOTIDE SEQUENCE</scope>
    <source>
        <strain evidence="6">OMZ 847</strain>
    </source>
</reference>
<sequence>MKKKFIEEMKEYLLKEREDILTSLQRNDKEYEETLATSIPKDFADLASYSTDRDMMEFIGDSNLKKLQKIDSALERIREGKYGKCITCNQQIPEDRLKALPYALKCIDCQTKSEKKMRPQN</sequence>
<proteinExistence type="predicted"/>
<evidence type="ECO:0000313" key="7">
    <source>
        <dbReference type="Proteomes" id="UP001059401"/>
    </source>
</evidence>
<dbReference type="PROSITE" id="PS51128">
    <property type="entry name" value="ZF_DKSA_2"/>
    <property type="match status" value="1"/>
</dbReference>
<organism evidence="6 7">
    <name type="scientific">Treponema putidum</name>
    <dbReference type="NCBI Taxonomy" id="221027"/>
    <lineage>
        <taxon>Bacteria</taxon>
        <taxon>Pseudomonadati</taxon>
        <taxon>Spirochaetota</taxon>
        <taxon>Spirochaetia</taxon>
        <taxon>Spirochaetales</taxon>
        <taxon>Treponemataceae</taxon>
        <taxon>Treponema</taxon>
    </lineage>
</organism>
<protein>
    <submittedName>
        <fullName evidence="6">TraR/DksA family transcriptional regulator</fullName>
    </submittedName>
</protein>
<keyword evidence="2" id="KW-0863">Zinc-finger</keyword>
<dbReference type="InterPro" id="IPR037187">
    <property type="entry name" value="DnaK_N"/>
</dbReference>
<keyword evidence="3" id="KW-0862">Zinc</keyword>
<dbReference type="EMBL" id="CP038802">
    <property type="protein sequence ID" value="UTY27935.1"/>
    <property type="molecule type" value="Genomic_DNA"/>
</dbReference>
<dbReference type="PANTHER" id="PTHR33823">
    <property type="entry name" value="RNA POLYMERASE-BINDING TRANSCRIPTION FACTOR DKSA-RELATED"/>
    <property type="match status" value="1"/>
</dbReference>
<dbReference type="Proteomes" id="UP001059401">
    <property type="component" value="Chromosome"/>
</dbReference>
<evidence type="ECO:0000313" key="6">
    <source>
        <dbReference type="EMBL" id="UTY27935.1"/>
    </source>
</evidence>
<keyword evidence="1" id="KW-0479">Metal-binding</keyword>
<gene>
    <name evidence="6" type="ORF">E4N76_02280</name>
</gene>
<keyword evidence="7" id="KW-1185">Reference proteome</keyword>
<evidence type="ECO:0000256" key="1">
    <source>
        <dbReference type="ARBA" id="ARBA00022723"/>
    </source>
</evidence>
<feature type="zinc finger region" description="dksA C4-type" evidence="4">
    <location>
        <begin position="85"/>
        <end position="109"/>
    </location>
</feature>
<evidence type="ECO:0000259" key="5">
    <source>
        <dbReference type="Pfam" id="PF01258"/>
    </source>
</evidence>
<dbReference type="RefSeq" id="WP_255805941.1">
    <property type="nucleotide sequence ID" value="NZ_CP038802.1"/>
</dbReference>
<dbReference type="PANTHER" id="PTHR33823:SF4">
    <property type="entry name" value="GENERAL STRESS PROTEIN 16O"/>
    <property type="match status" value="1"/>
</dbReference>
<evidence type="ECO:0000256" key="2">
    <source>
        <dbReference type="ARBA" id="ARBA00022771"/>
    </source>
</evidence>